<gene>
    <name evidence="1" type="ORF">ACJMK2_000616</name>
</gene>
<proteinExistence type="predicted"/>
<protein>
    <submittedName>
        <fullName evidence="1">Uncharacterized protein</fullName>
    </submittedName>
</protein>
<reference evidence="1 2" key="1">
    <citation type="submission" date="2024-11" db="EMBL/GenBank/DDBJ databases">
        <title>Chromosome-level genome assembly of the freshwater bivalve Anodonta woodiana.</title>
        <authorList>
            <person name="Chen X."/>
        </authorList>
    </citation>
    <scope>NUCLEOTIDE SEQUENCE [LARGE SCALE GENOMIC DNA]</scope>
    <source>
        <strain evidence="1">MN2024</strain>
        <tissue evidence="1">Gills</tissue>
    </source>
</reference>
<evidence type="ECO:0000313" key="2">
    <source>
        <dbReference type="Proteomes" id="UP001634394"/>
    </source>
</evidence>
<accession>A0ABD3XS51</accession>
<dbReference type="Proteomes" id="UP001634394">
    <property type="component" value="Unassembled WGS sequence"/>
</dbReference>
<keyword evidence="2" id="KW-1185">Reference proteome</keyword>
<organism evidence="1 2">
    <name type="scientific">Sinanodonta woodiana</name>
    <name type="common">Chinese pond mussel</name>
    <name type="synonym">Anodonta woodiana</name>
    <dbReference type="NCBI Taxonomy" id="1069815"/>
    <lineage>
        <taxon>Eukaryota</taxon>
        <taxon>Metazoa</taxon>
        <taxon>Spiralia</taxon>
        <taxon>Lophotrochozoa</taxon>
        <taxon>Mollusca</taxon>
        <taxon>Bivalvia</taxon>
        <taxon>Autobranchia</taxon>
        <taxon>Heteroconchia</taxon>
        <taxon>Palaeoheterodonta</taxon>
        <taxon>Unionida</taxon>
        <taxon>Unionoidea</taxon>
        <taxon>Unionidae</taxon>
        <taxon>Unioninae</taxon>
        <taxon>Sinanodonta</taxon>
    </lineage>
</organism>
<sequence>MRFNYDDNQDNNQQRPNKPVNLYIGENFAVRVDSWIKFRNLITNLNKGGIISCDFQLIKAPIDRQSLSSGARKMLSVVNAGGNSINSEAFSYEMLRRCFMARLYQTEMEVRYFPTGGSMMDYLCFMFGNKIAVSVTRAMKPHENYQYTNHDAKHLLKKKLKGILQSRRNIREKCQKMILHVWAEERSIADIVTQVYNSISNDLKSTTVVIVTMTQEFDLIYE</sequence>
<evidence type="ECO:0000313" key="1">
    <source>
        <dbReference type="EMBL" id="KAL3888243.1"/>
    </source>
</evidence>
<name>A0ABD3XS51_SINWO</name>
<dbReference type="AlphaFoldDB" id="A0ABD3XS51"/>
<comment type="caution">
    <text evidence="1">The sequence shown here is derived from an EMBL/GenBank/DDBJ whole genome shotgun (WGS) entry which is preliminary data.</text>
</comment>
<dbReference type="EMBL" id="JBJQND010000001">
    <property type="protein sequence ID" value="KAL3888243.1"/>
    <property type="molecule type" value="Genomic_DNA"/>
</dbReference>